<dbReference type="PANTHER" id="PTHR21077:SF5">
    <property type="entry name" value="CROSSOVER JUNCTION ENDONUCLEASE MMS4"/>
    <property type="match status" value="1"/>
</dbReference>
<dbReference type="GO" id="GO:0008821">
    <property type="term" value="F:crossover junction DNA endonuclease activity"/>
    <property type="evidence" value="ECO:0007669"/>
    <property type="project" value="TreeGrafter"/>
</dbReference>
<dbReference type="OrthoDB" id="343092at2759"/>
<keyword evidence="13" id="KW-0469">Meiosis</keyword>
<evidence type="ECO:0000256" key="4">
    <source>
        <dbReference type="ARBA" id="ARBA00022722"/>
    </source>
</evidence>
<dbReference type="InterPro" id="IPR047524">
    <property type="entry name" value="XPF_nuclease_EME1_plant/arthr"/>
</dbReference>
<dbReference type="GO" id="GO:0006302">
    <property type="term" value="P:double-strand break repair"/>
    <property type="evidence" value="ECO:0007669"/>
    <property type="project" value="TreeGrafter"/>
</dbReference>
<dbReference type="EnsemblMetazoa" id="AALB008623-RA">
    <property type="protein sequence ID" value="AALB008623-PA"/>
    <property type="gene ID" value="AALB008623"/>
</dbReference>
<comment type="cofactor">
    <cofactor evidence="1">
        <name>Mg(2+)</name>
        <dbReference type="ChEBI" id="CHEBI:18420"/>
    </cofactor>
</comment>
<dbReference type="CTD" id="36136"/>
<dbReference type="GO" id="GO:0031573">
    <property type="term" value="P:mitotic intra-S DNA damage checkpoint signaling"/>
    <property type="evidence" value="ECO:0007669"/>
    <property type="project" value="TreeGrafter"/>
</dbReference>
<dbReference type="AlphaFoldDB" id="A0A182FQ04"/>
<dbReference type="PANTHER" id="PTHR21077">
    <property type="entry name" value="EME1 PROTEIN"/>
    <property type="match status" value="1"/>
</dbReference>
<dbReference type="VEuPathDB" id="VectorBase:AALB20_035839"/>
<keyword evidence="12" id="KW-0539">Nucleus</keyword>
<organism evidence="14 15">
    <name type="scientific">Anopheles albimanus</name>
    <name type="common">New world malaria mosquito</name>
    <dbReference type="NCBI Taxonomy" id="7167"/>
    <lineage>
        <taxon>Eukaryota</taxon>
        <taxon>Metazoa</taxon>
        <taxon>Ecdysozoa</taxon>
        <taxon>Arthropoda</taxon>
        <taxon>Hexapoda</taxon>
        <taxon>Insecta</taxon>
        <taxon>Pterygota</taxon>
        <taxon>Neoptera</taxon>
        <taxon>Endopterygota</taxon>
        <taxon>Diptera</taxon>
        <taxon>Nematocera</taxon>
        <taxon>Culicoidea</taxon>
        <taxon>Culicidae</taxon>
        <taxon>Anophelinae</taxon>
        <taxon>Anopheles</taxon>
    </lineage>
</organism>
<accession>A0A182FQ04</accession>
<keyword evidence="7" id="KW-0227">DNA damage</keyword>
<evidence type="ECO:0000256" key="7">
    <source>
        <dbReference type="ARBA" id="ARBA00022763"/>
    </source>
</evidence>
<keyword evidence="8" id="KW-0378">Hydrolase</keyword>
<evidence type="ECO:0000256" key="12">
    <source>
        <dbReference type="ARBA" id="ARBA00023242"/>
    </source>
</evidence>
<dbReference type="GO" id="GO:0048476">
    <property type="term" value="C:Holliday junction resolvase complex"/>
    <property type="evidence" value="ECO:0007669"/>
    <property type="project" value="InterPro"/>
</dbReference>
<comment type="similarity">
    <text evidence="3">Belongs to the EME1/MMS4 family.</text>
</comment>
<evidence type="ECO:0000313" key="15">
    <source>
        <dbReference type="Proteomes" id="UP000069272"/>
    </source>
</evidence>
<dbReference type="InterPro" id="IPR006166">
    <property type="entry name" value="ERCC4_domain"/>
</dbReference>
<dbReference type="GO" id="GO:0003677">
    <property type="term" value="F:DNA binding"/>
    <property type="evidence" value="ECO:0007669"/>
    <property type="project" value="InterPro"/>
</dbReference>
<dbReference type="GO" id="GO:0046872">
    <property type="term" value="F:metal ion binding"/>
    <property type="evidence" value="ECO:0007669"/>
    <property type="project" value="UniProtKB-KW"/>
</dbReference>
<evidence type="ECO:0000256" key="3">
    <source>
        <dbReference type="ARBA" id="ARBA00005313"/>
    </source>
</evidence>
<dbReference type="STRING" id="7167.A0A182FQ04"/>
<evidence type="ECO:0000256" key="6">
    <source>
        <dbReference type="ARBA" id="ARBA00022759"/>
    </source>
</evidence>
<dbReference type="InterPro" id="IPR033310">
    <property type="entry name" value="Mms4/EME1/EME2"/>
</dbReference>
<dbReference type="VEuPathDB" id="VectorBase:AALB008623"/>
<dbReference type="Gene3D" id="3.40.50.10130">
    <property type="match status" value="1"/>
</dbReference>
<dbReference type="Gene3D" id="1.10.150.670">
    <property type="entry name" value="Crossover junction endonuclease EME1, DNA-binding domain"/>
    <property type="match status" value="1"/>
</dbReference>
<dbReference type="Proteomes" id="UP000069272">
    <property type="component" value="Chromosome 2R"/>
</dbReference>
<protein>
    <submittedName>
        <fullName evidence="14">Uncharacterized protein</fullName>
    </submittedName>
</protein>
<evidence type="ECO:0000256" key="5">
    <source>
        <dbReference type="ARBA" id="ARBA00022723"/>
    </source>
</evidence>
<dbReference type="GO" id="GO:0005634">
    <property type="term" value="C:nucleus"/>
    <property type="evidence" value="ECO:0007669"/>
    <property type="project" value="UniProtKB-SubCell"/>
</dbReference>
<keyword evidence="6" id="KW-0255">Endonuclease</keyword>
<dbReference type="GO" id="GO:0000712">
    <property type="term" value="P:resolution of meiotic recombination intermediates"/>
    <property type="evidence" value="ECO:0007669"/>
    <property type="project" value="TreeGrafter"/>
</dbReference>
<dbReference type="Pfam" id="PF02732">
    <property type="entry name" value="ERCC4"/>
    <property type="match status" value="1"/>
</dbReference>
<keyword evidence="5" id="KW-0479">Metal-binding</keyword>
<comment type="subcellular location">
    <subcellularLocation>
        <location evidence="2">Nucleus</location>
    </subcellularLocation>
</comment>
<evidence type="ECO:0000313" key="14">
    <source>
        <dbReference type="EnsemblMetazoa" id="AALB008623-PA"/>
    </source>
</evidence>
<proteinExistence type="inferred from homology"/>
<reference evidence="14" key="2">
    <citation type="submission" date="2022-08" db="UniProtKB">
        <authorList>
            <consortium name="EnsemblMetazoa"/>
        </authorList>
    </citation>
    <scope>IDENTIFICATION</scope>
    <source>
        <strain evidence="14">STECLA/ALBI9_A</strain>
    </source>
</reference>
<sequence>MSTQSNPDRLKRLAYIEDQRNQKPGHCNRFLHVVIDPEFLRDPHGAQVLPKLTELGCKYELQQQSSPSTVTFYRTVPTKVTATGTVPDRRVDEPYAVLLLDGASFVAYVRNHQLLAIVRSVKQGLGETETCGDQLDRRLSLLVFGLVSYCREHRGCVGRRQTEQALTELQLYEDISHQLLETDEQVGSFLAQLARSIAERPYKQQQEERYGGADQGQYFGNEKKGCVRVEGMAGLQQLFQAQLIKIPSVTLEIAEAILSVYPTLNALMEAFRAAGEQHAPNLLASIAIRRAGGPIATSARRIGPELSRKIYLLYTSTNPKQEL</sequence>
<keyword evidence="4" id="KW-0540">Nuclease</keyword>
<dbReference type="GeneID" id="118459502"/>
<dbReference type="KEGG" id="aali:118459502"/>
<keyword evidence="10" id="KW-0233">DNA recombination</keyword>
<evidence type="ECO:0000256" key="8">
    <source>
        <dbReference type="ARBA" id="ARBA00022801"/>
    </source>
</evidence>
<keyword evidence="15" id="KW-1185">Reference proteome</keyword>
<evidence type="ECO:0000256" key="11">
    <source>
        <dbReference type="ARBA" id="ARBA00023204"/>
    </source>
</evidence>
<evidence type="ECO:0000256" key="10">
    <source>
        <dbReference type="ARBA" id="ARBA00023172"/>
    </source>
</evidence>
<evidence type="ECO:0000256" key="9">
    <source>
        <dbReference type="ARBA" id="ARBA00022842"/>
    </source>
</evidence>
<reference evidence="14 15" key="1">
    <citation type="journal article" date="2017" name="G3 (Bethesda)">
        <title>The Physical Genome Mapping of Anopheles albimanus Corrected Scaffold Misassemblies and Identified Interarm Rearrangements in Genus Anopheles.</title>
        <authorList>
            <person name="Artemov G.N."/>
            <person name="Peery A.N."/>
            <person name="Jiang X."/>
            <person name="Tu Z."/>
            <person name="Stegniy V.N."/>
            <person name="Sharakhova M.V."/>
            <person name="Sharakhov I.V."/>
        </authorList>
    </citation>
    <scope>NUCLEOTIDE SEQUENCE [LARGE SCALE GENOMIC DNA]</scope>
    <source>
        <strain evidence="14 15">ALBI9_A</strain>
    </source>
</reference>
<evidence type="ECO:0000256" key="1">
    <source>
        <dbReference type="ARBA" id="ARBA00001946"/>
    </source>
</evidence>
<dbReference type="RefSeq" id="XP_035778820.1">
    <property type="nucleotide sequence ID" value="XM_035922927.1"/>
</dbReference>
<evidence type="ECO:0000256" key="2">
    <source>
        <dbReference type="ARBA" id="ARBA00004123"/>
    </source>
</evidence>
<name>A0A182FQ04_ANOAL</name>
<dbReference type="GO" id="GO:0031297">
    <property type="term" value="P:replication fork processing"/>
    <property type="evidence" value="ECO:0007669"/>
    <property type="project" value="TreeGrafter"/>
</dbReference>
<keyword evidence="9" id="KW-0460">Magnesium</keyword>
<evidence type="ECO:0000256" key="13">
    <source>
        <dbReference type="ARBA" id="ARBA00023254"/>
    </source>
</evidence>
<dbReference type="InterPro" id="IPR042530">
    <property type="entry name" value="EME1/EME2_C"/>
</dbReference>
<keyword evidence="11" id="KW-0234">DNA repair</keyword>
<dbReference type="CDD" id="cd20083">
    <property type="entry name" value="XPF_nuclease_EME"/>
    <property type="match status" value="1"/>
</dbReference>
<dbReference type="Pfam" id="PF21292">
    <property type="entry name" value="EME1-MUS81_C"/>
    <property type="match status" value="1"/>
</dbReference>